<reference evidence="2 3" key="1">
    <citation type="journal article" date="2016" name="Nat. Commun.">
        <title>Thousands of microbial genomes shed light on interconnected biogeochemical processes in an aquifer system.</title>
        <authorList>
            <person name="Anantharaman K."/>
            <person name="Brown C.T."/>
            <person name="Hug L.A."/>
            <person name="Sharon I."/>
            <person name="Castelle C.J."/>
            <person name="Probst A.J."/>
            <person name="Thomas B.C."/>
            <person name="Singh A."/>
            <person name="Wilkins M.J."/>
            <person name="Karaoz U."/>
            <person name="Brodie E.L."/>
            <person name="Williams K.H."/>
            <person name="Hubbard S.S."/>
            <person name="Banfield J.F."/>
        </authorList>
    </citation>
    <scope>NUCLEOTIDE SEQUENCE [LARGE SCALE GENOMIC DNA]</scope>
</reference>
<feature type="compositionally biased region" description="Polar residues" evidence="1">
    <location>
        <begin position="264"/>
        <end position="273"/>
    </location>
</feature>
<gene>
    <name evidence="2" type="ORF">A3I41_00395</name>
</gene>
<feature type="region of interest" description="Disordered" evidence="1">
    <location>
        <begin position="256"/>
        <end position="306"/>
    </location>
</feature>
<organism evidence="2 3">
    <name type="scientific">Candidatus Uhrbacteria bacterium RIFCSPLOWO2_02_FULL_48_18</name>
    <dbReference type="NCBI Taxonomy" id="1802408"/>
    <lineage>
        <taxon>Bacteria</taxon>
        <taxon>Candidatus Uhriibacteriota</taxon>
    </lineage>
</organism>
<comment type="caution">
    <text evidence="2">The sequence shown here is derived from an EMBL/GenBank/DDBJ whole genome shotgun (WGS) entry which is preliminary data.</text>
</comment>
<dbReference type="EMBL" id="MGEQ01000001">
    <property type="protein sequence ID" value="OGL88174.1"/>
    <property type="molecule type" value="Genomic_DNA"/>
</dbReference>
<sequence length="306" mass="32902">MSKKIGAELAAAILAMFKDPSKLAVELKVHIFPCPHGDEKSHSHFKVTSPFVGENAPSPKLESDLMIQASMQPFTPVNGNYIFRQSLLEGTKCTNAEGADEATVEFLLQNGVTKALFDLSCFLNEALAEWPTEVVTEHALARAYSENLRRKVWHGSDTNPIDVEVIGAVEDAHQATLIKLNSVLSGLFGRPPRPPQNDKIVLVAFSDNNPCAPVVRKVYAAYATEILNTKIEPEIAPKIVERVQLALDTLATRLAKQQAPKTEAITNAPTATSGAVEGDSTKNNSSSIGETSEDTEGHSSSIGATA</sequence>
<name>A0A1F7VDW6_9BACT</name>
<evidence type="ECO:0000313" key="3">
    <source>
        <dbReference type="Proteomes" id="UP000176593"/>
    </source>
</evidence>
<proteinExistence type="predicted"/>
<accession>A0A1F7VDW6</accession>
<feature type="compositionally biased region" description="Polar residues" evidence="1">
    <location>
        <begin position="281"/>
        <end position="290"/>
    </location>
</feature>
<evidence type="ECO:0000313" key="2">
    <source>
        <dbReference type="EMBL" id="OGL88174.1"/>
    </source>
</evidence>
<protein>
    <submittedName>
        <fullName evidence="2">Uncharacterized protein</fullName>
    </submittedName>
</protein>
<evidence type="ECO:0000256" key="1">
    <source>
        <dbReference type="SAM" id="MobiDB-lite"/>
    </source>
</evidence>
<dbReference type="Proteomes" id="UP000176593">
    <property type="component" value="Unassembled WGS sequence"/>
</dbReference>
<dbReference type="AlphaFoldDB" id="A0A1F7VDW6"/>